<keyword evidence="2" id="KW-1003">Cell membrane</keyword>
<keyword evidence="4 6" id="KW-1133">Transmembrane helix</keyword>
<reference evidence="7 8" key="1">
    <citation type="submission" date="2018-04" db="EMBL/GenBank/DDBJ databases">
        <title>Genomic Encyclopedia of Archaeal and Bacterial Type Strains, Phase II (KMG-II): from individual species to whole genera.</title>
        <authorList>
            <person name="Goeker M."/>
        </authorList>
    </citation>
    <scope>NUCLEOTIDE SEQUENCE [LARGE SCALE GENOMIC DNA]</scope>
    <source>
        <strain evidence="7 8">DSM 5822</strain>
    </source>
</reference>
<evidence type="ECO:0000256" key="5">
    <source>
        <dbReference type="ARBA" id="ARBA00023136"/>
    </source>
</evidence>
<proteinExistence type="predicted"/>
<name>A0A2T5IYP3_9GAMM</name>
<comment type="caution">
    <text evidence="7">The sequence shown here is derived from an EMBL/GenBank/DDBJ whole genome shotgun (WGS) entry which is preliminary data.</text>
</comment>
<gene>
    <name evidence="7" type="ORF">C8N29_10811</name>
</gene>
<dbReference type="PANTHER" id="PTHR33931">
    <property type="entry name" value="HOLIN-LIKE PROTEIN CIDA-RELATED"/>
    <property type="match status" value="1"/>
</dbReference>
<keyword evidence="8" id="KW-1185">Reference proteome</keyword>
<evidence type="ECO:0000256" key="2">
    <source>
        <dbReference type="ARBA" id="ARBA00022475"/>
    </source>
</evidence>
<dbReference type="InterPro" id="IPR005538">
    <property type="entry name" value="LrgA/CidA"/>
</dbReference>
<evidence type="ECO:0000256" key="4">
    <source>
        <dbReference type="ARBA" id="ARBA00022989"/>
    </source>
</evidence>
<dbReference type="RefSeq" id="WP_107865777.1">
    <property type="nucleotide sequence ID" value="NZ_QAON01000008.1"/>
</dbReference>
<comment type="subcellular location">
    <subcellularLocation>
        <location evidence="1">Cell membrane</location>
        <topology evidence="1">Multi-pass membrane protein</topology>
    </subcellularLocation>
</comment>
<evidence type="ECO:0000313" key="7">
    <source>
        <dbReference type="EMBL" id="PTQ89132.1"/>
    </source>
</evidence>
<dbReference type="AlphaFoldDB" id="A0A2T5IYP3"/>
<organism evidence="7 8">
    <name type="scientific">Agitococcus lubricus</name>
    <dbReference type="NCBI Taxonomy" id="1077255"/>
    <lineage>
        <taxon>Bacteria</taxon>
        <taxon>Pseudomonadati</taxon>
        <taxon>Pseudomonadota</taxon>
        <taxon>Gammaproteobacteria</taxon>
        <taxon>Moraxellales</taxon>
        <taxon>Moraxellaceae</taxon>
        <taxon>Agitococcus</taxon>
    </lineage>
</organism>
<feature type="transmembrane region" description="Helical" evidence="6">
    <location>
        <begin position="83"/>
        <end position="104"/>
    </location>
</feature>
<keyword evidence="5 6" id="KW-0472">Membrane</keyword>
<sequence>MQAIFILLLFQLLGELAVKALDLPLSGNIMGMLLLFCFLLVHGRVPESLAFFTPKFLQHLALYLLPVSAGIYTLWPLLQEEGIQIILVMIISTLIPLVCCAWLLDKFLSKTKV</sequence>
<dbReference type="EMBL" id="QAON01000008">
    <property type="protein sequence ID" value="PTQ89132.1"/>
    <property type="molecule type" value="Genomic_DNA"/>
</dbReference>
<protein>
    <submittedName>
        <fullName evidence="7">Holin-like protein</fullName>
    </submittedName>
</protein>
<feature type="transmembrane region" description="Helical" evidence="6">
    <location>
        <begin position="57"/>
        <end position="77"/>
    </location>
</feature>
<dbReference type="OrthoDB" id="3176438at2"/>
<dbReference type="PANTHER" id="PTHR33931:SF2">
    <property type="entry name" value="HOLIN-LIKE PROTEIN CIDA"/>
    <property type="match status" value="1"/>
</dbReference>
<evidence type="ECO:0000256" key="1">
    <source>
        <dbReference type="ARBA" id="ARBA00004651"/>
    </source>
</evidence>
<keyword evidence="3 6" id="KW-0812">Transmembrane</keyword>
<evidence type="ECO:0000256" key="6">
    <source>
        <dbReference type="SAM" id="Phobius"/>
    </source>
</evidence>
<accession>A0A2T5IYP3</accession>
<evidence type="ECO:0000256" key="3">
    <source>
        <dbReference type="ARBA" id="ARBA00022692"/>
    </source>
</evidence>
<dbReference type="GO" id="GO:0005886">
    <property type="term" value="C:plasma membrane"/>
    <property type="evidence" value="ECO:0007669"/>
    <property type="project" value="UniProtKB-SubCell"/>
</dbReference>
<feature type="transmembrane region" description="Helical" evidence="6">
    <location>
        <begin position="27"/>
        <end position="45"/>
    </location>
</feature>
<dbReference type="Proteomes" id="UP000244223">
    <property type="component" value="Unassembled WGS sequence"/>
</dbReference>
<evidence type="ECO:0000313" key="8">
    <source>
        <dbReference type="Proteomes" id="UP000244223"/>
    </source>
</evidence>
<dbReference type="Pfam" id="PF03788">
    <property type="entry name" value="LrgA"/>
    <property type="match status" value="1"/>
</dbReference>